<keyword evidence="13 24" id="KW-1133">Transmembrane helix</keyword>
<reference evidence="25" key="2">
    <citation type="journal article" date="2021" name="PeerJ">
        <title>Extensive microbial diversity within the chicken gut microbiome revealed by metagenomics and culture.</title>
        <authorList>
            <person name="Gilroy R."/>
            <person name="Ravi A."/>
            <person name="Getino M."/>
            <person name="Pursley I."/>
            <person name="Horton D.L."/>
            <person name="Alikhan N.F."/>
            <person name="Baker D."/>
            <person name="Gharbi K."/>
            <person name="Hall N."/>
            <person name="Watson M."/>
            <person name="Adriaenssens E.M."/>
            <person name="Foster-Nyarko E."/>
            <person name="Jarju S."/>
            <person name="Secka A."/>
            <person name="Antonio M."/>
            <person name="Oren A."/>
            <person name="Chaudhuri R.R."/>
            <person name="La Ragione R."/>
            <person name="Hildebrand F."/>
            <person name="Pallen M.J."/>
        </authorList>
    </citation>
    <scope>NUCLEOTIDE SEQUENCE</scope>
    <source>
        <strain evidence="25">2478</strain>
    </source>
</reference>
<evidence type="ECO:0000256" key="6">
    <source>
        <dbReference type="ARBA" id="ARBA00012487"/>
    </source>
</evidence>
<feature type="transmembrane region" description="Helical" evidence="24">
    <location>
        <begin position="117"/>
        <end position="136"/>
    </location>
</feature>
<keyword evidence="11 24" id="KW-0812">Transmembrane</keyword>
<dbReference type="Pfam" id="PF01148">
    <property type="entry name" value="CTP_transf_1"/>
    <property type="match status" value="1"/>
</dbReference>
<keyword evidence="8" id="KW-1003">Cell membrane</keyword>
<proteinExistence type="inferred from homology"/>
<evidence type="ECO:0000256" key="2">
    <source>
        <dbReference type="ARBA" id="ARBA00004651"/>
    </source>
</evidence>
<evidence type="ECO:0000256" key="22">
    <source>
        <dbReference type="ARBA" id="ARBA00032743"/>
    </source>
</evidence>
<reference evidence="25" key="1">
    <citation type="submission" date="2020-10" db="EMBL/GenBank/DDBJ databases">
        <authorList>
            <person name="Gilroy R."/>
        </authorList>
    </citation>
    <scope>NUCLEOTIDE SEQUENCE</scope>
    <source>
        <strain evidence="25">2478</strain>
    </source>
</reference>
<sequence length="283" mass="31823">MKNKNLIVRTLSGAGFVAVMLAGLLLDKFLFAALMLFIMVTMMHEFFKMTMGDEYRFSRSLAIFAGVTLFCLTFFYRGHVWNFPGRLVILAVIPLFLVMVNSLYVKDKTDFGKFANLYTAILYIAVPMTLTNFAVFSSDGTFSGLLLLCFFIIIWSSDVGAYLFGITLGQRFGKKLFPEVSPKKSWVGFWGGFMMSVIVAVVLYLTGLFPQSYSLTKCIVLAVIMNVSGVYGDLVESQWKRHYALKDSGRIIPGHGGMLDRFDSALFAIPMGVIYLLIYNILW</sequence>
<evidence type="ECO:0000256" key="19">
    <source>
        <dbReference type="ARBA" id="ARBA00031825"/>
    </source>
</evidence>
<evidence type="ECO:0000256" key="23">
    <source>
        <dbReference type="ARBA" id="ARBA00033406"/>
    </source>
</evidence>
<evidence type="ECO:0000256" key="11">
    <source>
        <dbReference type="ARBA" id="ARBA00022692"/>
    </source>
</evidence>
<comment type="caution">
    <text evidence="25">The sequence shown here is derived from an EMBL/GenBank/DDBJ whole genome shotgun (WGS) entry which is preliminary data.</text>
</comment>
<dbReference type="Proteomes" id="UP000823771">
    <property type="component" value="Unassembled WGS sequence"/>
</dbReference>
<feature type="transmembrane region" description="Helical" evidence="24">
    <location>
        <begin position="142"/>
        <end position="165"/>
    </location>
</feature>
<feature type="transmembrane region" description="Helical" evidence="24">
    <location>
        <begin position="59"/>
        <end position="77"/>
    </location>
</feature>
<evidence type="ECO:0000256" key="9">
    <source>
        <dbReference type="ARBA" id="ARBA00022516"/>
    </source>
</evidence>
<protein>
    <recommendedName>
        <fullName evidence="7">Phosphatidate cytidylyltransferase</fullName>
        <ecNumber evidence="6">2.7.7.41</ecNumber>
    </recommendedName>
    <alternativeName>
        <fullName evidence="20">CDP-DAG synthase</fullName>
    </alternativeName>
    <alternativeName>
        <fullName evidence="22">CDP-DG synthase</fullName>
    </alternativeName>
    <alternativeName>
        <fullName evidence="18">CDP-diacylglycerol synthase</fullName>
    </alternativeName>
    <alternativeName>
        <fullName evidence="21">CDP-diglyceride pyrophosphorylase</fullName>
    </alternativeName>
    <alternativeName>
        <fullName evidence="23">CDP-diglyceride synthase</fullName>
    </alternativeName>
    <alternativeName>
        <fullName evidence="19">CTP:phosphatidate cytidylyltransferase</fullName>
    </alternativeName>
</protein>
<dbReference type="GO" id="GO:0005886">
    <property type="term" value="C:plasma membrane"/>
    <property type="evidence" value="ECO:0007669"/>
    <property type="project" value="UniProtKB-SubCell"/>
</dbReference>
<keyword evidence="12 25" id="KW-0548">Nucleotidyltransferase</keyword>
<keyword evidence="10" id="KW-0808">Transferase</keyword>
<comment type="subcellular location">
    <subcellularLocation>
        <location evidence="2">Cell membrane</location>
        <topology evidence="2">Multi-pass membrane protein</topology>
    </subcellularLocation>
</comment>
<keyword evidence="9" id="KW-0444">Lipid biosynthesis</keyword>
<dbReference type="EC" id="2.7.7.41" evidence="6"/>
<evidence type="ECO:0000256" key="15">
    <source>
        <dbReference type="ARBA" id="ARBA00023136"/>
    </source>
</evidence>
<keyword evidence="16" id="KW-0594">Phospholipid biosynthesis</keyword>
<evidence type="ECO:0000256" key="1">
    <source>
        <dbReference type="ARBA" id="ARBA00001698"/>
    </source>
</evidence>
<dbReference type="GO" id="GO:0004605">
    <property type="term" value="F:phosphatidate cytidylyltransferase activity"/>
    <property type="evidence" value="ECO:0007669"/>
    <property type="project" value="UniProtKB-EC"/>
</dbReference>
<feature type="transmembrane region" description="Helical" evidence="24">
    <location>
        <begin position="186"/>
        <end position="207"/>
    </location>
</feature>
<evidence type="ECO:0000256" key="7">
    <source>
        <dbReference type="ARBA" id="ARBA00019373"/>
    </source>
</evidence>
<evidence type="ECO:0000256" key="20">
    <source>
        <dbReference type="ARBA" id="ARBA00032253"/>
    </source>
</evidence>
<evidence type="ECO:0000256" key="21">
    <source>
        <dbReference type="ARBA" id="ARBA00032396"/>
    </source>
</evidence>
<comment type="similarity">
    <text evidence="5">Belongs to the CDS family.</text>
</comment>
<evidence type="ECO:0000256" key="3">
    <source>
        <dbReference type="ARBA" id="ARBA00005119"/>
    </source>
</evidence>
<evidence type="ECO:0000256" key="13">
    <source>
        <dbReference type="ARBA" id="ARBA00022989"/>
    </source>
</evidence>
<evidence type="ECO:0000256" key="5">
    <source>
        <dbReference type="ARBA" id="ARBA00010185"/>
    </source>
</evidence>
<accession>A0A9D9NLR4</accession>
<evidence type="ECO:0000256" key="8">
    <source>
        <dbReference type="ARBA" id="ARBA00022475"/>
    </source>
</evidence>
<feature type="transmembrane region" description="Helical" evidence="24">
    <location>
        <begin position="7"/>
        <end position="24"/>
    </location>
</feature>
<feature type="transmembrane region" description="Helical" evidence="24">
    <location>
        <begin position="265"/>
        <end position="282"/>
    </location>
</feature>
<evidence type="ECO:0000256" key="18">
    <source>
        <dbReference type="ARBA" id="ARBA00029893"/>
    </source>
</evidence>
<organism evidence="25 26">
    <name type="scientific">Candidatus Cryptobacteroides excrementipullorum</name>
    <dbReference type="NCBI Taxonomy" id="2840761"/>
    <lineage>
        <taxon>Bacteria</taxon>
        <taxon>Pseudomonadati</taxon>
        <taxon>Bacteroidota</taxon>
        <taxon>Bacteroidia</taxon>
        <taxon>Bacteroidales</taxon>
        <taxon>Candidatus Cryptobacteroides</taxon>
    </lineage>
</organism>
<keyword evidence="14" id="KW-0443">Lipid metabolism</keyword>
<feature type="transmembrane region" description="Helical" evidence="24">
    <location>
        <begin position="213"/>
        <end position="232"/>
    </location>
</feature>
<comment type="pathway">
    <text evidence="3">Phospholipid metabolism; CDP-diacylglycerol biosynthesis; CDP-diacylglycerol from sn-glycerol 3-phosphate: step 3/3.</text>
</comment>
<keyword evidence="17" id="KW-1208">Phospholipid metabolism</keyword>
<dbReference type="PANTHER" id="PTHR46382">
    <property type="entry name" value="PHOSPHATIDATE CYTIDYLYLTRANSFERASE"/>
    <property type="match status" value="1"/>
</dbReference>
<evidence type="ECO:0000256" key="10">
    <source>
        <dbReference type="ARBA" id="ARBA00022679"/>
    </source>
</evidence>
<gene>
    <name evidence="25" type="ORF">IAB80_04655</name>
</gene>
<comment type="pathway">
    <text evidence="4">Lipid metabolism.</text>
</comment>
<evidence type="ECO:0000256" key="12">
    <source>
        <dbReference type="ARBA" id="ARBA00022695"/>
    </source>
</evidence>
<name>A0A9D9NLR4_9BACT</name>
<evidence type="ECO:0000256" key="24">
    <source>
        <dbReference type="SAM" id="Phobius"/>
    </source>
</evidence>
<evidence type="ECO:0000313" key="25">
    <source>
        <dbReference type="EMBL" id="MBO8478157.1"/>
    </source>
</evidence>
<keyword evidence="15 24" id="KW-0472">Membrane</keyword>
<dbReference type="GO" id="GO:0016024">
    <property type="term" value="P:CDP-diacylglycerol biosynthetic process"/>
    <property type="evidence" value="ECO:0007669"/>
    <property type="project" value="TreeGrafter"/>
</dbReference>
<evidence type="ECO:0000256" key="4">
    <source>
        <dbReference type="ARBA" id="ARBA00005189"/>
    </source>
</evidence>
<comment type="catalytic activity">
    <reaction evidence="1">
        <text>a 1,2-diacyl-sn-glycero-3-phosphate + CTP + H(+) = a CDP-1,2-diacyl-sn-glycerol + diphosphate</text>
        <dbReference type="Rhea" id="RHEA:16229"/>
        <dbReference type="ChEBI" id="CHEBI:15378"/>
        <dbReference type="ChEBI" id="CHEBI:33019"/>
        <dbReference type="ChEBI" id="CHEBI:37563"/>
        <dbReference type="ChEBI" id="CHEBI:58332"/>
        <dbReference type="ChEBI" id="CHEBI:58608"/>
        <dbReference type="EC" id="2.7.7.41"/>
    </reaction>
</comment>
<feature type="transmembrane region" description="Helical" evidence="24">
    <location>
        <begin position="83"/>
        <end position="105"/>
    </location>
</feature>
<dbReference type="PANTHER" id="PTHR46382:SF1">
    <property type="entry name" value="PHOSPHATIDATE CYTIDYLYLTRANSFERASE"/>
    <property type="match status" value="1"/>
</dbReference>
<dbReference type="EMBL" id="JADILZ010000041">
    <property type="protein sequence ID" value="MBO8478157.1"/>
    <property type="molecule type" value="Genomic_DNA"/>
</dbReference>
<evidence type="ECO:0000313" key="26">
    <source>
        <dbReference type="Proteomes" id="UP000823771"/>
    </source>
</evidence>
<evidence type="ECO:0000256" key="14">
    <source>
        <dbReference type="ARBA" id="ARBA00023098"/>
    </source>
</evidence>
<evidence type="ECO:0000256" key="17">
    <source>
        <dbReference type="ARBA" id="ARBA00023264"/>
    </source>
</evidence>
<dbReference type="AlphaFoldDB" id="A0A9D9NLR4"/>
<evidence type="ECO:0000256" key="16">
    <source>
        <dbReference type="ARBA" id="ARBA00023209"/>
    </source>
</evidence>